<protein>
    <recommendedName>
        <fullName evidence="5">Release factor glutamine methyltransferase</fullName>
        <shortName evidence="5">RF MTase</shortName>
        <ecNumber evidence="5">2.1.1.297</ecNumber>
    </recommendedName>
    <alternativeName>
        <fullName evidence="5">N5-glutamine methyltransferase PrmC</fullName>
    </alternativeName>
    <alternativeName>
        <fullName evidence="5">Protein-(glutamine-N5) MTase PrmC</fullName>
    </alternativeName>
    <alternativeName>
        <fullName evidence="5">Protein-glutamine N-methyltransferase PrmC</fullName>
    </alternativeName>
</protein>
<dbReference type="NCBIfam" id="TIGR03534">
    <property type="entry name" value="RF_mod_PrmC"/>
    <property type="match status" value="1"/>
</dbReference>
<dbReference type="Proteomes" id="UP000441523">
    <property type="component" value="Unassembled WGS sequence"/>
</dbReference>
<evidence type="ECO:0000259" key="6">
    <source>
        <dbReference type="Pfam" id="PF05175"/>
    </source>
</evidence>
<dbReference type="InterPro" id="IPR002052">
    <property type="entry name" value="DNA_methylase_N6_adenine_CS"/>
</dbReference>
<dbReference type="Gene3D" id="1.10.8.10">
    <property type="entry name" value="DNA helicase RuvA subunit, C-terminal domain"/>
    <property type="match status" value="1"/>
</dbReference>
<dbReference type="RefSeq" id="WP_150965489.1">
    <property type="nucleotide sequence ID" value="NZ_VZZJ01000021.1"/>
</dbReference>
<dbReference type="InterPro" id="IPR007848">
    <property type="entry name" value="Small_mtfrase_dom"/>
</dbReference>
<keyword evidence="3 5" id="KW-0949">S-adenosyl-L-methionine</keyword>
<evidence type="ECO:0000256" key="3">
    <source>
        <dbReference type="ARBA" id="ARBA00022691"/>
    </source>
</evidence>
<dbReference type="EMBL" id="VZZJ01000021">
    <property type="protein sequence ID" value="KAB1071023.1"/>
    <property type="molecule type" value="Genomic_DNA"/>
</dbReference>
<feature type="binding site" evidence="5">
    <location>
        <position position="185"/>
    </location>
    <ligand>
        <name>S-adenosyl-L-methionine</name>
        <dbReference type="ChEBI" id="CHEBI:59789"/>
    </ligand>
</feature>
<gene>
    <name evidence="5 8" type="primary">prmC</name>
    <name evidence="8" type="ORF">F6X51_20255</name>
</gene>
<comment type="caution">
    <text evidence="8">The sequence shown here is derived from an EMBL/GenBank/DDBJ whole genome shotgun (WGS) entry which is preliminary data.</text>
</comment>
<dbReference type="PANTHER" id="PTHR18895:SF74">
    <property type="entry name" value="MTRF1L RELEASE FACTOR GLUTAMINE METHYLTRANSFERASE"/>
    <property type="match status" value="1"/>
</dbReference>
<dbReference type="Gene3D" id="3.40.50.150">
    <property type="entry name" value="Vaccinia Virus protein VP39"/>
    <property type="match status" value="1"/>
</dbReference>
<dbReference type="SUPFAM" id="SSF53335">
    <property type="entry name" value="S-adenosyl-L-methionine-dependent methyltransferases"/>
    <property type="match status" value="1"/>
</dbReference>
<dbReference type="InterPro" id="IPR004556">
    <property type="entry name" value="HemK-like"/>
</dbReference>
<keyword evidence="9" id="KW-1185">Reference proteome</keyword>
<dbReference type="PROSITE" id="PS00092">
    <property type="entry name" value="N6_MTASE"/>
    <property type="match status" value="1"/>
</dbReference>
<reference evidence="8 9" key="1">
    <citation type="submission" date="2019-09" db="EMBL/GenBank/DDBJ databases">
        <title>YIM 132548 draft genome.</title>
        <authorList>
            <person name="Jiang L."/>
        </authorList>
    </citation>
    <scope>NUCLEOTIDE SEQUENCE [LARGE SCALE GENOMIC DNA]</scope>
    <source>
        <strain evidence="8 9">YIM 132548</strain>
    </source>
</reference>
<evidence type="ECO:0000256" key="5">
    <source>
        <dbReference type="HAMAP-Rule" id="MF_02126"/>
    </source>
</evidence>
<proteinExistence type="inferred from homology"/>
<dbReference type="HAMAP" id="MF_02126">
    <property type="entry name" value="RF_methyltr_PrmC"/>
    <property type="match status" value="1"/>
</dbReference>
<comment type="function">
    <text evidence="5">Methylates the class 1 translation termination release factors RF1/PrfA and RF2/PrfB on the glutamine residue of the universally conserved GGQ motif.</text>
</comment>
<comment type="similarity">
    <text evidence="5">Belongs to the protein N5-glutamine methyltransferase family. PrmC subfamily.</text>
</comment>
<dbReference type="InterPro" id="IPR029063">
    <property type="entry name" value="SAM-dependent_MTases_sf"/>
</dbReference>
<keyword evidence="1 5" id="KW-0489">Methyltransferase</keyword>
<sequence>MPSGTASNLAPDLSLRQAIRAVEAAIARAPVAAGPGDARFLALHVLGLTALDLALRGDAPIGPAGAERLAEAMRRRAAGEPVARILGEWEFWGLPFRLSPETLVPRPDTETLVEAALAAIGDCGRPLRILDLGTGSGCILVALLTELPRAFGLGLDRSFGALATARGNARLNGVGSRAGFLNGDWCASLEGPFDLIVSNPPYIPRGVIPTLSGEVRGHDPALALDGGADGLDAYRRILAGVTADPHFLHADATLAVEIGFDQAASVAALGRERGLDPVAIRRDLAGHDRVVVFHRGKRAEIGPRS</sequence>
<feature type="binding site" evidence="5">
    <location>
        <position position="156"/>
    </location>
    <ligand>
        <name>S-adenosyl-L-methionine</name>
        <dbReference type="ChEBI" id="CHEBI:59789"/>
    </ligand>
</feature>
<name>A0A6N6MIU5_9HYPH</name>
<evidence type="ECO:0000256" key="1">
    <source>
        <dbReference type="ARBA" id="ARBA00022603"/>
    </source>
</evidence>
<feature type="binding site" evidence="5">
    <location>
        <begin position="199"/>
        <end position="202"/>
    </location>
    <ligand>
        <name>substrate</name>
    </ligand>
</feature>
<dbReference type="GO" id="GO:0102559">
    <property type="term" value="F:peptide chain release factor N(5)-glutamine methyltransferase activity"/>
    <property type="evidence" value="ECO:0007669"/>
    <property type="project" value="UniProtKB-EC"/>
</dbReference>
<feature type="binding site" evidence="5">
    <location>
        <position position="199"/>
    </location>
    <ligand>
        <name>S-adenosyl-L-methionine</name>
        <dbReference type="ChEBI" id="CHEBI:59789"/>
    </ligand>
</feature>
<evidence type="ECO:0000256" key="4">
    <source>
        <dbReference type="ARBA" id="ARBA00048391"/>
    </source>
</evidence>
<evidence type="ECO:0000256" key="2">
    <source>
        <dbReference type="ARBA" id="ARBA00022679"/>
    </source>
</evidence>
<dbReference type="Pfam" id="PF05175">
    <property type="entry name" value="MTS"/>
    <property type="match status" value="1"/>
</dbReference>
<dbReference type="EC" id="2.1.1.297" evidence="5"/>
<dbReference type="GO" id="GO:0003676">
    <property type="term" value="F:nucleic acid binding"/>
    <property type="evidence" value="ECO:0007669"/>
    <property type="project" value="InterPro"/>
</dbReference>
<evidence type="ECO:0000259" key="7">
    <source>
        <dbReference type="Pfam" id="PF17827"/>
    </source>
</evidence>
<evidence type="ECO:0000313" key="8">
    <source>
        <dbReference type="EMBL" id="KAB1071023.1"/>
    </source>
</evidence>
<dbReference type="CDD" id="cd02440">
    <property type="entry name" value="AdoMet_MTases"/>
    <property type="match status" value="1"/>
</dbReference>
<dbReference type="InterPro" id="IPR040758">
    <property type="entry name" value="PrmC_N"/>
</dbReference>
<dbReference type="NCBIfam" id="TIGR00536">
    <property type="entry name" value="hemK_fam"/>
    <property type="match status" value="1"/>
</dbReference>
<comment type="catalytic activity">
    <reaction evidence="4 5">
        <text>L-glutaminyl-[peptide chain release factor] + S-adenosyl-L-methionine = N(5)-methyl-L-glutaminyl-[peptide chain release factor] + S-adenosyl-L-homocysteine + H(+)</text>
        <dbReference type="Rhea" id="RHEA:42896"/>
        <dbReference type="Rhea" id="RHEA-COMP:10271"/>
        <dbReference type="Rhea" id="RHEA-COMP:10272"/>
        <dbReference type="ChEBI" id="CHEBI:15378"/>
        <dbReference type="ChEBI" id="CHEBI:30011"/>
        <dbReference type="ChEBI" id="CHEBI:57856"/>
        <dbReference type="ChEBI" id="CHEBI:59789"/>
        <dbReference type="ChEBI" id="CHEBI:61891"/>
        <dbReference type="EC" id="2.1.1.297"/>
    </reaction>
</comment>
<evidence type="ECO:0000313" key="9">
    <source>
        <dbReference type="Proteomes" id="UP000441523"/>
    </source>
</evidence>
<dbReference type="InterPro" id="IPR019874">
    <property type="entry name" value="RF_methyltr_PrmC"/>
</dbReference>
<organism evidence="8 9">
    <name type="scientific">Methylobacterium planeticum</name>
    <dbReference type="NCBI Taxonomy" id="2615211"/>
    <lineage>
        <taxon>Bacteria</taxon>
        <taxon>Pseudomonadati</taxon>
        <taxon>Pseudomonadota</taxon>
        <taxon>Alphaproteobacteria</taxon>
        <taxon>Hyphomicrobiales</taxon>
        <taxon>Methylobacteriaceae</taxon>
        <taxon>Methylobacterium</taxon>
    </lineage>
</organism>
<dbReference type="PANTHER" id="PTHR18895">
    <property type="entry name" value="HEMK METHYLTRANSFERASE"/>
    <property type="match status" value="1"/>
</dbReference>
<feature type="binding site" evidence="5">
    <location>
        <begin position="133"/>
        <end position="137"/>
    </location>
    <ligand>
        <name>S-adenosyl-L-methionine</name>
        <dbReference type="ChEBI" id="CHEBI:59789"/>
    </ligand>
</feature>
<dbReference type="GO" id="GO:0032259">
    <property type="term" value="P:methylation"/>
    <property type="evidence" value="ECO:0007669"/>
    <property type="project" value="UniProtKB-KW"/>
</dbReference>
<accession>A0A6N6MIU5</accession>
<keyword evidence="2 5" id="KW-0808">Transferase</keyword>
<dbReference type="AlphaFoldDB" id="A0A6N6MIU5"/>
<feature type="domain" description="Release factor glutamine methyltransferase N-terminal" evidence="7">
    <location>
        <begin position="17"/>
        <end position="87"/>
    </location>
</feature>
<dbReference type="Pfam" id="PF17827">
    <property type="entry name" value="PrmC_N"/>
    <property type="match status" value="1"/>
</dbReference>
<feature type="domain" description="Methyltransferase small" evidence="6">
    <location>
        <begin position="128"/>
        <end position="202"/>
    </location>
</feature>
<dbReference type="InterPro" id="IPR050320">
    <property type="entry name" value="N5-glutamine_MTase"/>
</dbReference>